<feature type="region of interest" description="Disordered" evidence="2">
    <location>
        <begin position="463"/>
        <end position="483"/>
    </location>
</feature>
<dbReference type="Proteomes" id="UP000016924">
    <property type="component" value="Unassembled WGS sequence"/>
</dbReference>
<dbReference type="GO" id="GO:1990130">
    <property type="term" value="C:GATOR1 complex"/>
    <property type="evidence" value="ECO:0007669"/>
    <property type="project" value="TreeGrafter"/>
</dbReference>
<dbReference type="AlphaFoldDB" id="R7YZI9"/>
<name>R7YZI9_CONA1</name>
<organism evidence="3 4">
    <name type="scientific">Coniosporium apollinis (strain CBS 100218)</name>
    <name type="common">Rock-inhabiting black yeast</name>
    <dbReference type="NCBI Taxonomy" id="1168221"/>
    <lineage>
        <taxon>Eukaryota</taxon>
        <taxon>Fungi</taxon>
        <taxon>Dikarya</taxon>
        <taxon>Ascomycota</taxon>
        <taxon>Pezizomycotina</taxon>
        <taxon>Dothideomycetes</taxon>
        <taxon>Dothideomycetes incertae sedis</taxon>
        <taxon>Coniosporium</taxon>
    </lineage>
</organism>
<dbReference type="GO" id="GO:0005096">
    <property type="term" value="F:GTPase activator activity"/>
    <property type="evidence" value="ECO:0007669"/>
    <property type="project" value="TreeGrafter"/>
</dbReference>
<dbReference type="GO" id="GO:1904262">
    <property type="term" value="P:negative regulation of TORC1 signaling"/>
    <property type="evidence" value="ECO:0007669"/>
    <property type="project" value="TreeGrafter"/>
</dbReference>
<dbReference type="RefSeq" id="XP_007782516.1">
    <property type="nucleotide sequence ID" value="XM_007784326.1"/>
</dbReference>
<dbReference type="GO" id="GO:0010508">
    <property type="term" value="P:positive regulation of autophagy"/>
    <property type="evidence" value="ECO:0007669"/>
    <property type="project" value="TreeGrafter"/>
</dbReference>
<protein>
    <recommendedName>
        <fullName evidence="5">Nitrogen permease regulator 2</fullName>
    </recommendedName>
</protein>
<sequence>MIKSIFFTRFHPAKGSHVLHQVPEGSVTPSPSLTARAPLFDFSSVSDCIIPRQEFCDRLVTVCVNHCRIIGYPICISNYEGKYNRNQFIFNFALVLDEDAEWGPYAGVVRKLARILKSLEEQAGFLSREEDLAVDNSPGSVLRADRVGSDASSGTVELNGDVSELLLDSSVPPTPAMAAVSSPGRSSSSMKTIEKPAGVTGGKVYALCEMILEDLNAYCECMIPVDDYNTVNLKLFPLHPPPAPVYAWHVPLLTIDLSSFNTLSDPHHSNFSETSKNSLSSDLTLTRILPWINGIRSVAHIAILADVALDLAKKAIQHLLLYGCVILLDIFQFSASYACTPAIGALVENEDGVLDECARYVYIPWLMERQTHANNGTQTHQAIDREETPKNQVVREAVDHELRKETLTRLYINLRQGVPLREWVAANRKELQIIDVRRLITFGVIKGFLYRVHKYALAAVPNHSGESAPTGYETSGRGGGNGPAWGDVRENLPLARYLDGLHCFDEICTELAMPEKDVLGKMRRAYGNVQIIQR</sequence>
<proteinExistence type="inferred from homology"/>
<evidence type="ECO:0000313" key="4">
    <source>
        <dbReference type="Proteomes" id="UP000016924"/>
    </source>
</evidence>
<evidence type="ECO:0008006" key="5">
    <source>
        <dbReference type="Google" id="ProtNLM"/>
    </source>
</evidence>
<dbReference type="PANTHER" id="PTHR12991">
    <property type="entry name" value="NITROGEN PERMEASE REGULATOR 2/TUMOR SUPPRESSOR CANDIDATE 4"/>
    <property type="match status" value="1"/>
</dbReference>
<gene>
    <name evidence="3" type="ORF">W97_06452</name>
</gene>
<keyword evidence="4" id="KW-1185">Reference proteome</keyword>
<dbReference type="eggNOG" id="KOG3789">
    <property type="taxonomic scope" value="Eukaryota"/>
</dbReference>
<evidence type="ECO:0000256" key="1">
    <source>
        <dbReference type="ARBA" id="ARBA00008433"/>
    </source>
</evidence>
<dbReference type="EMBL" id="JH767585">
    <property type="protein sequence ID" value="EON67199.1"/>
    <property type="molecule type" value="Genomic_DNA"/>
</dbReference>
<dbReference type="PANTHER" id="PTHR12991:SF10">
    <property type="entry name" value="GATOR COMPLEX PROTEIN NPRL2"/>
    <property type="match status" value="1"/>
</dbReference>
<dbReference type="HOGENOM" id="CLU_014995_3_2_1"/>
<accession>R7YZI9</accession>
<evidence type="ECO:0000256" key="2">
    <source>
        <dbReference type="SAM" id="MobiDB-lite"/>
    </source>
</evidence>
<dbReference type="InterPro" id="IPR009348">
    <property type="entry name" value="NPR2-like"/>
</dbReference>
<reference evidence="4" key="1">
    <citation type="submission" date="2012-06" db="EMBL/GenBank/DDBJ databases">
        <title>The genome sequence of Coniosporium apollinis CBS 100218.</title>
        <authorList>
            <consortium name="The Broad Institute Genome Sequencing Platform"/>
            <person name="Cuomo C."/>
            <person name="Gorbushina A."/>
            <person name="Noack S."/>
            <person name="Walker B."/>
            <person name="Young S.K."/>
            <person name="Zeng Q."/>
            <person name="Gargeya S."/>
            <person name="Fitzgerald M."/>
            <person name="Haas B."/>
            <person name="Abouelleil A."/>
            <person name="Alvarado L."/>
            <person name="Arachchi H.M."/>
            <person name="Berlin A.M."/>
            <person name="Chapman S.B."/>
            <person name="Goldberg J."/>
            <person name="Griggs A."/>
            <person name="Gujja S."/>
            <person name="Hansen M."/>
            <person name="Howarth C."/>
            <person name="Imamovic A."/>
            <person name="Larimer J."/>
            <person name="McCowan C."/>
            <person name="Montmayeur A."/>
            <person name="Murphy C."/>
            <person name="Neiman D."/>
            <person name="Pearson M."/>
            <person name="Priest M."/>
            <person name="Roberts A."/>
            <person name="Saif S."/>
            <person name="Shea T."/>
            <person name="Sisk P."/>
            <person name="Sykes S."/>
            <person name="Wortman J."/>
            <person name="Nusbaum C."/>
            <person name="Birren B."/>
        </authorList>
    </citation>
    <scope>NUCLEOTIDE SEQUENCE [LARGE SCALE GENOMIC DNA]</scope>
    <source>
        <strain evidence="4">CBS 100218</strain>
    </source>
</reference>
<dbReference type="GeneID" id="19903763"/>
<evidence type="ECO:0000313" key="3">
    <source>
        <dbReference type="EMBL" id="EON67199.1"/>
    </source>
</evidence>
<dbReference type="OMA" id="IDVNWDP"/>
<comment type="similarity">
    <text evidence="1">Belongs to the NPR2 family.</text>
</comment>
<dbReference type="GO" id="GO:0005774">
    <property type="term" value="C:vacuolar membrane"/>
    <property type="evidence" value="ECO:0007669"/>
    <property type="project" value="TreeGrafter"/>
</dbReference>
<dbReference type="STRING" id="1168221.R7YZI9"/>
<dbReference type="OrthoDB" id="338854at2759"/>
<dbReference type="Pfam" id="PF06218">
    <property type="entry name" value="NPR2"/>
    <property type="match status" value="1"/>
</dbReference>